<feature type="compositionally biased region" description="Basic and acidic residues" evidence="3">
    <location>
        <begin position="273"/>
        <end position="287"/>
    </location>
</feature>
<dbReference type="EMBL" id="JAEAOA010000933">
    <property type="protein sequence ID" value="KAK3594610.1"/>
    <property type="molecule type" value="Genomic_DNA"/>
</dbReference>
<feature type="compositionally biased region" description="Polar residues" evidence="3">
    <location>
        <begin position="642"/>
        <end position="656"/>
    </location>
</feature>
<dbReference type="CDD" id="cd00029">
    <property type="entry name" value="C1"/>
    <property type="match status" value="1"/>
</dbReference>
<feature type="region of interest" description="Disordered" evidence="3">
    <location>
        <begin position="1058"/>
        <end position="1085"/>
    </location>
</feature>
<reference evidence="5" key="2">
    <citation type="journal article" date="2021" name="Genome Biol. Evol.">
        <title>Developing a high-quality reference genome for a parasitic bivalve with doubly uniparental inheritance (Bivalvia: Unionida).</title>
        <authorList>
            <person name="Smith C.H."/>
        </authorList>
    </citation>
    <scope>NUCLEOTIDE SEQUENCE</scope>
    <source>
        <strain evidence="5">CHS0354</strain>
        <tissue evidence="5">Mantle</tissue>
    </source>
</reference>
<evidence type="ECO:0000313" key="6">
    <source>
        <dbReference type="Proteomes" id="UP001195483"/>
    </source>
</evidence>
<feature type="compositionally biased region" description="Basic and acidic residues" evidence="3">
    <location>
        <begin position="1165"/>
        <end position="1178"/>
    </location>
</feature>
<protein>
    <recommendedName>
        <fullName evidence="4">Phorbol-ester/DAG-type domain-containing protein</fullName>
    </recommendedName>
</protein>
<dbReference type="PROSITE" id="PS00479">
    <property type="entry name" value="ZF_DAG_PE_1"/>
    <property type="match status" value="1"/>
</dbReference>
<feature type="compositionally biased region" description="Basic and acidic residues" evidence="3">
    <location>
        <begin position="860"/>
        <end position="872"/>
    </location>
</feature>
<gene>
    <name evidence="5" type="ORF">CHS0354_015001</name>
</gene>
<sequence>MFTTAFCSFISPRAQRIARAGSSTDLDVRGSLHLEKMLMLDEEVNDLTMMRGIGQTRRLVKRDVFHTWSLFTNLLSAQLCIQCNRRILVKRATYRCSACKSMVHLRCRVHATSAICPLKQPVKTFKQDTCTEYNVGEQYSSTEFLSLPRNDPTKRKGKAQLQSPYSKWGSKNHAQKNRSDTESALKTKYKQVKGGIKRTMRSFRSKVNKAKETLSESFTKHEAFKDGGDSFLSFIENERKCEEMDILDSEGGRGRQLQSDRGYQGFRRNHSKPKLESETQIKEKELDQEMDCSDDPQSHQRDSFKRHEFQCDHDIDLILDRLDEVEVKVQRLEAKIPEELECWRKLVQKYRNEDEMDAYFKNNENDDDIQTNNSESENMHSLDSGSIRGSDSDSHNSDPAFIIHNSGLSAKQASIRPAKQMDLPLQPRQLNFRLQKDTKQAEKDRIKEKTTSTPINGHGIFLSPNESGKSAIRVKNITHFVMDKTEKTILDHRRAQTENGFGIQNKTETHRVLPSNCNTRQKEYKDTHNKTGLHRDIVKTEEGSNTRQKEYKDTCYKTGQHRDNFKTEEGKGDLLMYEDDIEEHRKRKDAFKQGLQIVLQNFARGKLDYDASVRSIKQAGTWSRETNKVDDDFKVKEEYTTAKASPNPLASSTIGQDSGKLSMPNPSSPFSVTFRTDESLFETGHSISYSNISVKSSPKKHSGGTDSGNLHKVFISPDQNKSGKLHADSVEAHVSKESVERVKVCSEEISLTHLTDLPVGQTFNSFCCDWPVKSKTCKSDSSLAGAAETYISKFCASKEYFEHQIGESKGTAHSAYQKSEQYFEQQSIKSNGISQSAYQKSKEYFEKMNLEHMESNQVNIDKKGKDNHDRLSLKRQSSGGYGKPVMVISPNQGNDSQDKSPSSFTSMGLQSLIEDLERHLPFSTRSLKNLSSPRGEATEKLECNYVDKGYKEQGKGVIDCMKHWSLESDKHSLDVKLHVETGTEEIASTKNKGDGSLAQSSAGSKSNKDSWGFGKSEQEKREIVPKIIPDVEDKFSDLVLYMTDSSVQAAKCELQESANESEERFSGRSVVDKPPYPGKVQRKKSQNIGIQATEFGAYRGKERSSNAKYHFLNSTGMVKICSPKLKLLSENLTAENHAIIENPVTSEDPLENELQTISSNSRHHCRDDQDTEQKKNNLIEESDNNLCTDESDEIDSESDKIEKSSVSQCSSDEGQGKQQIDHKAPQIVDTNYEELPSGWEITCKKGVISEDHDLVDIHNSADKATDSMEISSSPDTNGDFLEHQGEKILDGDGTLHQAAEMMHHMEVSTSLDQNLMTKEMSQTSESGQQSEDGLDDGQEAEEMAQLDQFNEILDEGLQSFDPILQWVQTQEFNSHVPEFRMMLTPKMDPCDNQTHFRNMSPSERGFQLPEMILFEQSGIEPTFLPSPDIGGDNKAVNPALEGCNKTDTLQDKSIDFNI</sequence>
<feature type="region of interest" description="Disordered" evidence="3">
    <location>
        <begin position="436"/>
        <end position="466"/>
    </location>
</feature>
<feature type="compositionally biased region" description="Basic and acidic residues" evidence="3">
    <location>
        <begin position="436"/>
        <end position="450"/>
    </location>
</feature>
<evidence type="ECO:0000259" key="4">
    <source>
        <dbReference type="PROSITE" id="PS50081"/>
    </source>
</evidence>
<feature type="region of interest" description="Disordered" evidence="3">
    <location>
        <begin position="1157"/>
        <end position="1225"/>
    </location>
</feature>
<feature type="compositionally biased region" description="Polar residues" evidence="3">
    <location>
        <begin position="1206"/>
        <end position="1218"/>
    </location>
</feature>
<feature type="domain" description="Phorbol-ester/DAG-type" evidence="4">
    <location>
        <begin position="65"/>
        <end position="116"/>
    </location>
</feature>
<feature type="compositionally biased region" description="Polar residues" evidence="3">
    <location>
        <begin position="1317"/>
        <end position="1331"/>
    </location>
</feature>
<organism evidence="5 6">
    <name type="scientific">Potamilus streckersoni</name>
    <dbReference type="NCBI Taxonomy" id="2493646"/>
    <lineage>
        <taxon>Eukaryota</taxon>
        <taxon>Metazoa</taxon>
        <taxon>Spiralia</taxon>
        <taxon>Lophotrochozoa</taxon>
        <taxon>Mollusca</taxon>
        <taxon>Bivalvia</taxon>
        <taxon>Autobranchia</taxon>
        <taxon>Heteroconchia</taxon>
        <taxon>Palaeoheterodonta</taxon>
        <taxon>Unionida</taxon>
        <taxon>Unionoidea</taxon>
        <taxon>Unionidae</taxon>
        <taxon>Ambleminae</taxon>
        <taxon>Lampsilini</taxon>
        <taxon>Potamilus</taxon>
    </lineage>
</organism>
<feature type="region of interest" description="Disordered" evidence="3">
    <location>
        <begin position="146"/>
        <end position="183"/>
    </location>
</feature>
<comment type="caution">
    <text evidence="5">The sequence shown here is derived from an EMBL/GenBank/DDBJ whole genome shotgun (WGS) entry which is preliminary data.</text>
</comment>
<keyword evidence="1" id="KW-0479">Metal-binding</keyword>
<evidence type="ECO:0000313" key="5">
    <source>
        <dbReference type="EMBL" id="KAK3594610.1"/>
    </source>
</evidence>
<reference evidence="5" key="1">
    <citation type="journal article" date="2021" name="Genome Biol. Evol.">
        <title>A High-Quality Reference Genome for a Parasitic Bivalve with Doubly Uniparental Inheritance (Bivalvia: Unionida).</title>
        <authorList>
            <person name="Smith C.H."/>
        </authorList>
    </citation>
    <scope>NUCLEOTIDE SEQUENCE</scope>
    <source>
        <strain evidence="5">CHS0354</strain>
    </source>
</reference>
<feature type="region of interest" description="Disordered" evidence="3">
    <location>
        <begin position="361"/>
        <end position="399"/>
    </location>
</feature>
<feature type="region of interest" description="Disordered" evidence="3">
    <location>
        <begin position="860"/>
        <end position="905"/>
    </location>
</feature>
<keyword evidence="6" id="KW-1185">Reference proteome</keyword>
<evidence type="ECO:0000256" key="3">
    <source>
        <dbReference type="SAM" id="MobiDB-lite"/>
    </source>
</evidence>
<reference evidence="5" key="3">
    <citation type="submission" date="2023-05" db="EMBL/GenBank/DDBJ databases">
        <authorList>
            <person name="Smith C.H."/>
        </authorList>
    </citation>
    <scope>NUCLEOTIDE SEQUENCE</scope>
    <source>
        <strain evidence="5">CHS0354</strain>
        <tissue evidence="5">Mantle</tissue>
    </source>
</reference>
<dbReference type="Proteomes" id="UP001195483">
    <property type="component" value="Unassembled WGS sequence"/>
</dbReference>
<keyword evidence="2" id="KW-0862">Zinc</keyword>
<feature type="compositionally biased region" description="Basic and acidic residues" evidence="3">
    <location>
        <begin position="296"/>
        <end position="305"/>
    </location>
</feature>
<feature type="region of interest" description="Disordered" evidence="3">
    <location>
        <begin position="640"/>
        <end position="665"/>
    </location>
</feature>
<feature type="region of interest" description="Disordered" evidence="3">
    <location>
        <begin position="247"/>
        <end position="305"/>
    </location>
</feature>
<name>A0AAE0SN70_9BIVA</name>
<dbReference type="InterPro" id="IPR046349">
    <property type="entry name" value="C1-like_sf"/>
</dbReference>
<feature type="compositionally biased region" description="Polar residues" evidence="3">
    <location>
        <begin position="889"/>
        <end position="905"/>
    </location>
</feature>
<dbReference type="PROSITE" id="PS50081">
    <property type="entry name" value="ZF_DAG_PE_2"/>
    <property type="match status" value="1"/>
</dbReference>
<proteinExistence type="predicted"/>
<evidence type="ECO:0000256" key="2">
    <source>
        <dbReference type="ARBA" id="ARBA00022833"/>
    </source>
</evidence>
<accession>A0AAE0SN70</accession>
<feature type="region of interest" description="Disordered" evidence="3">
    <location>
        <begin position="1317"/>
        <end position="1337"/>
    </location>
</feature>
<feature type="region of interest" description="Disordered" evidence="3">
    <location>
        <begin position="986"/>
        <end position="1017"/>
    </location>
</feature>
<evidence type="ECO:0000256" key="1">
    <source>
        <dbReference type="ARBA" id="ARBA00022723"/>
    </source>
</evidence>
<dbReference type="SUPFAM" id="SSF57889">
    <property type="entry name" value="Cysteine-rich domain"/>
    <property type="match status" value="1"/>
</dbReference>
<dbReference type="InterPro" id="IPR002219">
    <property type="entry name" value="PKC_DAG/PE"/>
</dbReference>
<dbReference type="GO" id="GO:0046872">
    <property type="term" value="F:metal ion binding"/>
    <property type="evidence" value="ECO:0007669"/>
    <property type="project" value="UniProtKB-KW"/>
</dbReference>